<dbReference type="RefSeq" id="WP_075132655.1">
    <property type="nucleotide sequence ID" value="NZ_MSIF01000004.1"/>
</dbReference>
<evidence type="ECO:0000313" key="3">
    <source>
        <dbReference type="Proteomes" id="UP000185696"/>
    </source>
</evidence>
<reference evidence="2 3" key="1">
    <citation type="submission" date="2016-12" db="EMBL/GenBank/DDBJ databases">
        <title>The draft genome sequence of Actinophytocola xinjiangensis.</title>
        <authorList>
            <person name="Wang W."/>
            <person name="Yuan L."/>
        </authorList>
    </citation>
    <scope>NUCLEOTIDE SEQUENCE [LARGE SCALE GENOMIC DNA]</scope>
    <source>
        <strain evidence="2 3">CGMCC 4.4663</strain>
    </source>
</reference>
<dbReference type="OrthoDB" id="3538230at2"/>
<proteinExistence type="predicted"/>
<feature type="transmembrane region" description="Helical" evidence="1">
    <location>
        <begin position="207"/>
        <end position="226"/>
    </location>
</feature>
<feature type="transmembrane region" description="Helical" evidence="1">
    <location>
        <begin position="93"/>
        <end position="114"/>
    </location>
</feature>
<name>A0A7Z0WNZ1_9PSEU</name>
<evidence type="ECO:0000313" key="2">
    <source>
        <dbReference type="EMBL" id="OLF11420.1"/>
    </source>
</evidence>
<feature type="transmembrane region" description="Helical" evidence="1">
    <location>
        <begin position="171"/>
        <end position="187"/>
    </location>
</feature>
<keyword evidence="3" id="KW-1185">Reference proteome</keyword>
<organism evidence="2 3">
    <name type="scientific">Actinophytocola xinjiangensis</name>
    <dbReference type="NCBI Taxonomy" id="485602"/>
    <lineage>
        <taxon>Bacteria</taxon>
        <taxon>Bacillati</taxon>
        <taxon>Actinomycetota</taxon>
        <taxon>Actinomycetes</taxon>
        <taxon>Pseudonocardiales</taxon>
        <taxon>Pseudonocardiaceae</taxon>
    </lineage>
</organism>
<feature type="transmembrane region" description="Helical" evidence="1">
    <location>
        <begin position="20"/>
        <end position="42"/>
    </location>
</feature>
<dbReference type="AlphaFoldDB" id="A0A7Z0WNZ1"/>
<dbReference type="Proteomes" id="UP000185696">
    <property type="component" value="Unassembled WGS sequence"/>
</dbReference>
<keyword evidence="1" id="KW-0812">Transmembrane</keyword>
<keyword evidence="1" id="KW-0472">Membrane</keyword>
<dbReference type="EMBL" id="MSIF01000004">
    <property type="protein sequence ID" value="OLF11420.1"/>
    <property type="molecule type" value="Genomic_DNA"/>
</dbReference>
<protein>
    <submittedName>
        <fullName evidence="2">Uncharacterized protein</fullName>
    </submittedName>
</protein>
<feature type="transmembrane region" description="Helical" evidence="1">
    <location>
        <begin position="62"/>
        <end position="81"/>
    </location>
</feature>
<comment type="caution">
    <text evidence="2">The sequence shown here is derived from an EMBL/GenBank/DDBJ whole genome shotgun (WGS) entry which is preliminary data.</text>
</comment>
<keyword evidence="1" id="KW-1133">Transmembrane helix</keyword>
<accession>A0A7Z0WNZ1</accession>
<sequence length="240" mass="26188">MTTRVAKRWPLLRVLLSAHLTFLALLWAMFTLLVLVVTSILVWTNADTDNIMHLLSVQAPRWLLFGLGLDAVSTYLRIHLSHGRTRREFTGQALAHAGILSGAAAFLITAGYAMEFGLRSLYAVFDWRSRAPELDPATLPQVFGTFWLSLLMWMVAGLVIGLGFFRSPAHGIFSIPVGIVIVLPSVISNRNAGMPFLGDWVVDLDLGPGEILAISAVILVASAGLLRRGVRGVPMRTSAE</sequence>
<evidence type="ECO:0000256" key="1">
    <source>
        <dbReference type="SAM" id="Phobius"/>
    </source>
</evidence>
<feature type="transmembrane region" description="Helical" evidence="1">
    <location>
        <begin position="142"/>
        <end position="164"/>
    </location>
</feature>
<gene>
    <name evidence="2" type="ORF">BLA60_10590</name>
</gene>